<dbReference type="Proteomes" id="UP001295684">
    <property type="component" value="Unassembled WGS sequence"/>
</dbReference>
<dbReference type="EMBL" id="CAMPGE010015289">
    <property type="protein sequence ID" value="CAI2373921.1"/>
    <property type="molecule type" value="Genomic_DNA"/>
</dbReference>
<protein>
    <submittedName>
        <fullName evidence="1">Uncharacterized protein</fullName>
    </submittedName>
</protein>
<dbReference type="AlphaFoldDB" id="A0AAD1XJJ8"/>
<sequence>MKAFVTAIVIFYALIGSTSGAIFFINPSTRIEITLDQARSNLHFNTTLTAGHYLGLGVQNSPIDADLYGGQCARVEEFIMSHSHFDVFIPENGEAYNYTEKAYEGHSYIFSDPVCNSAFFRPVNLVRDGRNQTLEFDINYNMTYVYEEQYYQDKGFANRGYFIMRLDSESGEVLISGKVHQENKEQIEKISI</sequence>
<keyword evidence="2" id="KW-1185">Reference proteome</keyword>
<comment type="caution">
    <text evidence="1">The sequence shown here is derived from an EMBL/GenBank/DDBJ whole genome shotgun (WGS) entry which is preliminary data.</text>
</comment>
<evidence type="ECO:0000313" key="2">
    <source>
        <dbReference type="Proteomes" id="UP001295684"/>
    </source>
</evidence>
<name>A0AAD1XJJ8_EUPCR</name>
<proteinExistence type="predicted"/>
<reference evidence="1" key="1">
    <citation type="submission" date="2023-07" db="EMBL/GenBank/DDBJ databases">
        <authorList>
            <consortium name="AG Swart"/>
            <person name="Singh M."/>
            <person name="Singh A."/>
            <person name="Seah K."/>
            <person name="Emmerich C."/>
        </authorList>
    </citation>
    <scope>NUCLEOTIDE SEQUENCE</scope>
    <source>
        <strain evidence="1">DP1</strain>
    </source>
</reference>
<accession>A0AAD1XJJ8</accession>
<evidence type="ECO:0000313" key="1">
    <source>
        <dbReference type="EMBL" id="CAI2373921.1"/>
    </source>
</evidence>
<organism evidence="1 2">
    <name type="scientific">Euplotes crassus</name>
    <dbReference type="NCBI Taxonomy" id="5936"/>
    <lineage>
        <taxon>Eukaryota</taxon>
        <taxon>Sar</taxon>
        <taxon>Alveolata</taxon>
        <taxon>Ciliophora</taxon>
        <taxon>Intramacronucleata</taxon>
        <taxon>Spirotrichea</taxon>
        <taxon>Hypotrichia</taxon>
        <taxon>Euplotida</taxon>
        <taxon>Euplotidae</taxon>
        <taxon>Moneuplotes</taxon>
    </lineage>
</organism>
<gene>
    <name evidence="1" type="ORF">ECRASSUSDP1_LOCUS15270</name>
</gene>